<evidence type="ECO:0000259" key="5">
    <source>
        <dbReference type="Pfam" id="PF00149"/>
    </source>
</evidence>
<accession>M5DY81</accession>
<evidence type="ECO:0000313" key="7">
    <source>
        <dbReference type="Proteomes" id="UP000011866"/>
    </source>
</evidence>
<sequence>MHTLTTNGPLRLIQITDTHLLGPEDGRLLGMPTSQSLDCVLNSIRKQHPQFDAFLVTGDLTQDGSEKSYQHLHDVMSTFQRPAFWLRGNHDEPSAMSKVAQGTEHLQRVIRNEHWQIIMLNSQVEGAVFGELAGEELEFLDYTLTEAPDLHTLVCLHHHPVSMNCAWIDPIGLRNSHEFMQLLGRHDNVRGVAWGHVHQALEGVQDGIRLMATPSTCIQFEPNSDDFALDDQNPGYRWFELHADGKFDTGVERVKGVHFEVDHSQTGY</sequence>
<dbReference type="GO" id="GO:0004112">
    <property type="term" value="F:cyclic-nucleotide phosphodiesterase activity"/>
    <property type="evidence" value="ECO:0007669"/>
    <property type="project" value="InterPro"/>
</dbReference>
<dbReference type="CDD" id="cd07402">
    <property type="entry name" value="MPP_GpdQ"/>
    <property type="match status" value="1"/>
</dbReference>
<dbReference type="GeneID" id="79175055"/>
<dbReference type="PANTHER" id="PTHR42988">
    <property type="entry name" value="PHOSPHOHYDROLASE"/>
    <property type="match status" value="1"/>
</dbReference>
<evidence type="ECO:0000256" key="2">
    <source>
        <dbReference type="ARBA" id="ARBA00022801"/>
    </source>
</evidence>
<keyword evidence="7" id="KW-1185">Reference proteome</keyword>
<keyword evidence="1" id="KW-0479">Metal-binding</keyword>
<feature type="domain" description="Calcineurin-like phosphoesterase" evidence="5">
    <location>
        <begin position="10"/>
        <end position="199"/>
    </location>
</feature>
<dbReference type="STRING" id="187493.CN03_00735"/>
<dbReference type="eggNOG" id="COG1409">
    <property type="taxonomic scope" value="Bacteria"/>
</dbReference>
<dbReference type="AlphaFoldDB" id="M5DY81"/>
<evidence type="ECO:0000256" key="1">
    <source>
        <dbReference type="ARBA" id="ARBA00022723"/>
    </source>
</evidence>
<dbReference type="InterPro" id="IPR026575">
    <property type="entry name" value="GpdQ/CpdA-like"/>
</dbReference>
<name>M5DY81_9GAMM</name>
<dbReference type="HOGENOM" id="CLU_070320_0_0_6"/>
<dbReference type="InterPro" id="IPR029052">
    <property type="entry name" value="Metallo-depent_PP-like"/>
</dbReference>
<dbReference type="InterPro" id="IPR050884">
    <property type="entry name" value="CNP_phosphodiesterase-III"/>
</dbReference>
<protein>
    <submittedName>
        <fullName evidence="6">3',5' cAMP phosphodiesterase</fullName>
    </submittedName>
</protein>
<dbReference type="PATRIC" id="fig|1298593.3.peg.29"/>
<dbReference type="Pfam" id="PF00149">
    <property type="entry name" value="Metallophos"/>
    <property type="match status" value="1"/>
</dbReference>
<proteinExistence type="inferred from homology"/>
<dbReference type="NCBIfam" id="NF008359">
    <property type="entry name" value="PRK11148.1"/>
    <property type="match status" value="1"/>
</dbReference>
<dbReference type="GO" id="GO:0046872">
    <property type="term" value="F:metal ion binding"/>
    <property type="evidence" value="ECO:0007669"/>
    <property type="project" value="UniProtKB-KW"/>
</dbReference>
<dbReference type="SUPFAM" id="SSF56300">
    <property type="entry name" value="Metallo-dependent phosphatases"/>
    <property type="match status" value="1"/>
</dbReference>
<dbReference type="InterPro" id="IPR004843">
    <property type="entry name" value="Calcineurin-like_PHP"/>
</dbReference>
<keyword evidence="3" id="KW-0408">Iron</keyword>
<organism evidence="6 7">
    <name type="scientific">Thalassolituus oleivorans MIL-1</name>
    <dbReference type="NCBI Taxonomy" id="1298593"/>
    <lineage>
        <taxon>Bacteria</taxon>
        <taxon>Pseudomonadati</taxon>
        <taxon>Pseudomonadota</taxon>
        <taxon>Gammaproteobacteria</taxon>
        <taxon>Oceanospirillales</taxon>
        <taxon>Oceanospirillaceae</taxon>
        <taxon>Thalassolituus</taxon>
    </lineage>
</organism>
<evidence type="ECO:0000256" key="3">
    <source>
        <dbReference type="ARBA" id="ARBA00023004"/>
    </source>
</evidence>
<reference evidence="6 7" key="1">
    <citation type="journal article" date="2013" name="Genome Announc.">
        <title>Genome Sequence of Thalassolituus oleivorans MIL-1 (DSM 14913T).</title>
        <authorList>
            <person name="Golyshin P.N."/>
            <person name="Werner J."/>
            <person name="Chernikova T.N."/>
            <person name="Tran H."/>
            <person name="Ferrer M."/>
            <person name="Yakimov M.M."/>
            <person name="Teeling H."/>
            <person name="Golyshina O.V."/>
        </authorList>
    </citation>
    <scope>NUCLEOTIDE SEQUENCE [LARGE SCALE GENOMIC DNA]</scope>
    <source>
        <strain evidence="6 7">MIL-1</strain>
    </source>
</reference>
<dbReference type="KEGG" id="tol:TOL_0030"/>
<dbReference type="Proteomes" id="UP000011866">
    <property type="component" value="Chromosome"/>
</dbReference>
<keyword evidence="2" id="KW-0378">Hydrolase</keyword>
<evidence type="ECO:0000313" key="6">
    <source>
        <dbReference type="EMBL" id="CCU70479.1"/>
    </source>
</evidence>
<dbReference type="Gene3D" id="3.60.21.10">
    <property type="match status" value="1"/>
</dbReference>
<dbReference type="EMBL" id="HF680312">
    <property type="protein sequence ID" value="CCU70479.1"/>
    <property type="molecule type" value="Genomic_DNA"/>
</dbReference>
<evidence type="ECO:0000256" key="4">
    <source>
        <dbReference type="ARBA" id="ARBA00025742"/>
    </source>
</evidence>
<comment type="similarity">
    <text evidence="4">Belongs to the cyclic nucleotide phosphodiesterase class-III family.</text>
</comment>
<gene>
    <name evidence="6" type="ORF">TOL_0030</name>
</gene>
<dbReference type="PANTHER" id="PTHR42988:SF2">
    <property type="entry name" value="CYCLIC NUCLEOTIDE PHOSPHODIESTERASE CBUA0032-RELATED"/>
    <property type="match status" value="1"/>
</dbReference>
<dbReference type="RefSeq" id="WP_015485224.1">
    <property type="nucleotide sequence ID" value="NC_020888.1"/>
</dbReference>